<gene>
    <name evidence="2" type="ORF">GCM10010968_05700</name>
</gene>
<evidence type="ECO:0000313" key="2">
    <source>
        <dbReference type="EMBL" id="GGN79110.1"/>
    </source>
</evidence>
<feature type="region of interest" description="Disordered" evidence="1">
    <location>
        <begin position="33"/>
        <end position="62"/>
    </location>
</feature>
<accession>A0ABQ2KGV9</accession>
<comment type="caution">
    <text evidence="2">The sequence shown here is derived from an EMBL/GenBank/DDBJ whole genome shotgun (WGS) entry which is preliminary data.</text>
</comment>
<name>A0ABQ2KGV9_9MICO</name>
<feature type="region of interest" description="Disordered" evidence="1">
    <location>
        <begin position="316"/>
        <end position="338"/>
    </location>
</feature>
<feature type="compositionally biased region" description="Basic and acidic residues" evidence="1">
    <location>
        <begin position="243"/>
        <end position="271"/>
    </location>
</feature>
<dbReference type="Proteomes" id="UP000626982">
    <property type="component" value="Unassembled WGS sequence"/>
</dbReference>
<reference evidence="3" key="1">
    <citation type="journal article" date="2019" name="Int. J. Syst. Evol. Microbiol.">
        <title>The Global Catalogue of Microorganisms (GCM) 10K type strain sequencing project: providing services to taxonomists for standard genome sequencing and annotation.</title>
        <authorList>
            <consortium name="The Broad Institute Genomics Platform"/>
            <consortium name="The Broad Institute Genome Sequencing Center for Infectious Disease"/>
            <person name="Wu L."/>
            <person name="Ma J."/>
        </authorList>
    </citation>
    <scope>NUCLEOTIDE SEQUENCE [LARGE SCALE GENOMIC DNA]</scope>
    <source>
        <strain evidence="3">CGMCC 1.6960</strain>
    </source>
</reference>
<dbReference type="EMBL" id="BMLM01000001">
    <property type="protein sequence ID" value="GGN79110.1"/>
    <property type="molecule type" value="Genomic_DNA"/>
</dbReference>
<keyword evidence="3" id="KW-1185">Reference proteome</keyword>
<feature type="region of interest" description="Disordered" evidence="1">
    <location>
        <begin position="236"/>
        <end position="285"/>
    </location>
</feature>
<proteinExistence type="predicted"/>
<protein>
    <submittedName>
        <fullName evidence="2">Uncharacterized protein</fullName>
    </submittedName>
</protein>
<evidence type="ECO:0000256" key="1">
    <source>
        <dbReference type="SAM" id="MobiDB-lite"/>
    </source>
</evidence>
<organism evidence="2 3">
    <name type="scientific">Agrococcus terreus</name>
    <dbReference type="NCBI Taxonomy" id="574649"/>
    <lineage>
        <taxon>Bacteria</taxon>
        <taxon>Bacillati</taxon>
        <taxon>Actinomycetota</taxon>
        <taxon>Actinomycetes</taxon>
        <taxon>Micrococcales</taxon>
        <taxon>Microbacteriaceae</taxon>
        <taxon>Agrococcus</taxon>
    </lineage>
</organism>
<evidence type="ECO:0000313" key="3">
    <source>
        <dbReference type="Proteomes" id="UP000626982"/>
    </source>
</evidence>
<sequence length="338" mass="36951">MLQLTIYRVSAPCNPHFSPAPALPDAPLPTAREWRRAHRKASSNEDASEPRGREQVAADPAPDIVRRSDRILAALLAEQRVRRQLAAPLGEPAVLHEAVELAGEQASVATLPPEVGEAIAEDGRDAHLQLRRRRTEPVQQDAAPGLPHRLGSCVGELEHPRGATLPARTLELERRRDRTQLDEATCQGRVERGDRIHLSPATRQVRQGEAGRATRDPVLHHDVVPVDLHVRVPHAGLPAGRRGVADREHVDGRAEREAREGERGLPREDNGGPRGGHRRDRGQVPIAPIRHLVISGVDVPAAADPPESRVAIDAHDLGTARADEREVHARTVPGAERR</sequence>